<gene>
    <name evidence="2" type="ORF">DWY25_16695</name>
</gene>
<proteinExistence type="predicted"/>
<evidence type="ECO:0000313" key="2">
    <source>
        <dbReference type="EMBL" id="RGR67627.1"/>
    </source>
</evidence>
<name>A0A412FHJ8_9FIRM</name>
<dbReference type="RefSeq" id="WP_117896196.1">
    <property type="nucleotide sequence ID" value="NZ_CABJCV010000031.1"/>
</dbReference>
<comment type="caution">
    <text evidence="2">The sequence shown here is derived from an EMBL/GenBank/DDBJ whole genome shotgun (WGS) entry which is preliminary data.</text>
</comment>
<dbReference type="Pfam" id="PF21805">
    <property type="entry name" value="Imm5_like"/>
    <property type="match status" value="1"/>
</dbReference>
<dbReference type="AlphaFoldDB" id="A0A412FHJ8"/>
<dbReference type="Proteomes" id="UP000284178">
    <property type="component" value="Unassembled WGS sequence"/>
</dbReference>
<sequence>MAKLRKMLGDVDSLECIAMMRLIETQSETTLARWALGYVESRILPVYKKKAGGERRLDALVQACQQVVQLHQPGKTGKPWIKEAGQIARETADPVAQAAARAIAAACGTLTTPTNALGFLFYAAAAVVYDRGLDLSTSEMEELTRQLWQDAHASLSAQSITDEPCPAKIQWHC</sequence>
<accession>A0A412FHJ8</accession>
<evidence type="ECO:0000259" key="1">
    <source>
        <dbReference type="Pfam" id="PF21805"/>
    </source>
</evidence>
<dbReference type="InterPro" id="IPR048667">
    <property type="entry name" value="Imm5-like"/>
</dbReference>
<dbReference type="GeneID" id="83017034"/>
<protein>
    <recommendedName>
        <fullName evidence="1">Imm-5-like domain-containing protein</fullName>
    </recommendedName>
</protein>
<keyword evidence="3" id="KW-1185">Reference proteome</keyword>
<dbReference type="EMBL" id="QRUP01000031">
    <property type="protein sequence ID" value="RGR67627.1"/>
    <property type="molecule type" value="Genomic_DNA"/>
</dbReference>
<organism evidence="2 3">
    <name type="scientific">Holdemania filiformis</name>
    <dbReference type="NCBI Taxonomy" id="61171"/>
    <lineage>
        <taxon>Bacteria</taxon>
        <taxon>Bacillati</taxon>
        <taxon>Bacillota</taxon>
        <taxon>Erysipelotrichia</taxon>
        <taxon>Erysipelotrichales</taxon>
        <taxon>Erysipelotrichaceae</taxon>
        <taxon>Holdemania</taxon>
    </lineage>
</organism>
<reference evidence="2 3" key="1">
    <citation type="submission" date="2018-08" db="EMBL/GenBank/DDBJ databases">
        <title>A genome reference for cultivated species of the human gut microbiota.</title>
        <authorList>
            <person name="Zou Y."/>
            <person name="Xue W."/>
            <person name="Luo G."/>
        </authorList>
    </citation>
    <scope>NUCLEOTIDE SEQUENCE [LARGE SCALE GENOMIC DNA]</scope>
    <source>
        <strain evidence="2 3">AF24-29</strain>
    </source>
</reference>
<feature type="domain" description="Imm-5-like" evidence="1">
    <location>
        <begin position="22"/>
        <end position="146"/>
    </location>
</feature>
<evidence type="ECO:0000313" key="3">
    <source>
        <dbReference type="Proteomes" id="UP000284178"/>
    </source>
</evidence>